<dbReference type="Gene3D" id="3.90.550.10">
    <property type="entry name" value="Spore Coat Polysaccharide Biosynthesis Protein SpsA, Chain A"/>
    <property type="match status" value="1"/>
</dbReference>
<evidence type="ECO:0000256" key="2">
    <source>
        <dbReference type="ARBA" id="ARBA00022475"/>
    </source>
</evidence>
<evidence type="ECO:0000313" key="11">
    <source>
        <dbReference type="EMBL" id="TKK85020.1"/>
    </source>
</evidence>
<reference evidence="11 12" key="1">
    <citation type="submission" date="2019-04" db="EMBL/GenBank/DDBJ databases">
        <title>Herbidospora sp. NEAU-GS14.nov., a novel actinomycete isolated from soil.</title>
        <authorList>
            <person name="Han L."/>
        </authorList>
    </citation>
    <scope>NUCLEOTIDE SEQUENCE [LARGE SCALE GENOMIC DNA]</scope>
    <source>
        <strain evidence="11 12">NEAU-GS14</strain>
    </source>
</reference>
<comment type="similarity">
    <text evidence="1">Belongs to the glycosyltransferase 2 family.</text>
</comment>
<evidence type="ECO:0000256" key="3">
    <source>
        <dbReference type="ARBA" id="ARBA00022676"/>
    </source>
</evidence>
<keyword evidence="2" id="KW-1003">Cell membrane</keyword>
<keyword evidence="12" id="KW-1185">Reference proteome</keyword>
<keyword evidence="4 11" id="KW-0808">Transferase</keyword>
<dbReference type="GO" id="GO:0005886">
    <property type="term" value="C:plasma membrane"/>
    <property type="evidence" value="ECO:0007669"/>
    <property type="project" value="TreeGrafter"/>
</dbReference>
<dbReference type="Pfam" id="PF00535">
    <property type="entry name" value="Glycos_transf_2"/>
    <property type="match status" value="1"/>
</dbReference>
<keyword evidence="3" id="KW-0328">Glycosyltransferase</keyword>
<evidence type="ECO:0000256" key="7">
    <source>
        <dbReference type="ARBA" id="ARBA00022989"/>
    </source>
</evidence>
<keyword evidence="7 9" id="KW-1133">Transmembrane helix</keyword>
<dbReference type="EMBL" id="SZQA01000031">
    <property type="protein sequence ID" value="TKK85020.1"/>
    <property type="molecule type" value="Genomic_DNA"/>
</dbReference>
<feature type="transmembrane region" description="Helical" evidence="9">
    <location>
        <begin position="538"/>
        <end position="557"/>
    </location>
</feature>
<feature type="transmembrane region" description="Helical" evidence="9">
    <location>
        <begin position="514"/>
        <end position="531"/>
    </location>
</feature>
<dbReference type="CDD" id="cd04179">
    <property type="entry name" value="DPM_DPG-synthase_like"/>
    <property type="match status" value="1"/>
</dbReference>
<feature type="transmembrane region" description="Helical" evidence="9">
    <location>
        <begin position="352"/>
        <end position="372"/>
    </location>
</feature>
<proteinExistence type="inferred from homology"/>
<feature type="transmembrane region" description="Helical" evidence="9">
    <location>
        <begin position="577"/>
        <end position="596"/>
    </location>
</feature>
<gene>
    <name evidence="11" type="ORF">FDA94_27835</name>
</gene>
<evidence type="ECO:0000256" key="9">
    <source>
        <dbReference type="SAM" id="Phobius"/>
    </source>
</evidence>
<evidence type="ECO:0000259" key="10">
    <source>
        <dbReference type="Pfam" id="PF00535"/>
    </source>
</evidence>
<evidence type="ECO:0000313" key="12">
    <source>
        <dbReference type="Proteomes" id="UP000308705"/>
    </source>
</evidence>
<dbReference type="PANTHER" id="PTHR48090:SF3">
    <property type="entry name" value="UNDECAPRENYL-PHOSPHATE 4-DEOXY-4-FORMAMIDO-L-ARABINOSE TRANSFERASE"/>
    <property type="match status" value="1"/>
</dbReference>
<dbReference type="PANTHER" id="PTHR48090">
    <property type="entry name" value="UNDECAPRENYL-PHOSPHATE 4-DEOXY-4-FORMAMIDO-L-ARABINOSE TRANSFERASE-RELATED"/>
    <property type="match status" value="1"/>
</dbReference>
<dbReference type="GO" id="GO:0099621">
    <property type="term" value="F:undecaprenyl-phosphate 4-deoxy-4-formamido-L-arabinose transferase activity"/>
    <property type="evidence" value="ECO:0007669"/>
    <property type="project" value="TreeGrafter"/>
</dbReference>
<feature type="transmembrane region" description="Helical" evidence="9">
    <location>
        <begin position="244"/>
        <end position="265"/>
    </location>
</feature>
<name>A0A4U3M8W5_9ACTN</name>
<keyword evidence="6" id="KW-0448">Lipopolysaccharide biosynthesis</keyword>
<evidence type="ECO:0000256" key="5">
    <source>
        <dbReference type="ARBA" id="ARBA00022692"/>
    </source>
</evidence>
<feature type="transmembrane region" description="Helical" evidence="9">
    <location>
        <begin position="448"/>
        <end position="469"/>
    </location>
</feature>
<sequence length="743" mass="82373">MPAFNEEENLAATVEDFLTTLAGMEHRIVVVNDGSPDGTGRVLDDLAERHPGRVIAVHHQVNQGYGGAVRTGIAAALDQTDMRRILLTDSDGQFRAEDLLTFLQVQRDERADGVIGYRKHRADPFMRKVNAWIWTQLNRVLLRTRSRDVDCAYKLLDRKLLDDLTLTGEAAAISPELLAKIGAGYTRIVEHPVSHYPRQHGHQTGASIRVILRSLTSLAGVYRDLVRDGLKWRRTRRALTPDDPLLAVVTGLAAVLSVVAAIYYFNQGVVLSYKDAVSHVLIAARVVDSPTAGVAQLGGVWLPLPHVLAVPFVWIEWFYTTGMASSIVSMVSFVITVRYLYKIADGMAGTRWAGVAAAAVFALNTNALYLQATPMTESLLFACIAGAVYHLQEWCRTGRYGQIALSSMWTVLATLTRYEGWVLCLAVTCVVGYTALRRWRGYTHIEANLIFFSVIAYSGIAAWCGWNWIIFGNPLYWQVGEYAKPSLWVTDGDQTVGDIVVSAQTYLIAMADDIGYVTLGLAALGVILYFARHRIHAATLAPYALLGFLPFYIFTLYAGQRPLHVTEIHGDLYNVRFGMVMALGAAVFAGFLVAYVKQARPFVAVAVAATVLAVPGTKTLEEPVAYLDSPGGRIDVGSATWLKENYDGGRVLMQNFGNELVTFQSQLPLGEIIYEGSFRMWEPALEDPLKSKVRWIYMRSSQGAEDGVYKSLHNTPVLNENYQLLYQDADRLIYRAIRTETVR</sequence>
<feature type="transmembrane region" description="Helical" evidence="9">
    <location>
        <begin position="418"/>
        <end position="436"/>
    </location>
</feature>
<dbReference type="OrthoDB" id="9810303at2"/>
<dbReference type="AlphaFoldDB" id="A0A4U3M8W5"/>
<keyword evidence="8 9" id="KW-0472">Membrane</keyword>
<dbReference type="SUPFAM" id="SSF53448">
    <property type="entry name" value="Nucleotide-diphospho-sugar transferases"/>
    <property type="match status" value="1"/>
</dbReference>
<dbReference type="InterPro" id="IPR001173">
    <property type="entry name" value="Glyco_trans_2-like"/>
</dbReference>
<accession>A0A4U3M8W5</accession>
<feature type="domain" description="Glycosyltransferase 2-like" evidence="10">
    <location>
        <begin position="1"/>
        <end position="164"/>
    </location>
</feature>
<feature type="transmembrane region" description="Helical" evidence="9">
    <location>
        <begin position="317"/>
        <end position="340"/>
    </location>
</feature>
<evidence type="ECO:0000256" key="8">
    <source>
        <dbReference type="ARBA" id="ARBA00023136"/>
    </source>
</evidence>
<dbReference type="InterPro" id="IPR050256">
    <property type="entry name" value="Glycosyltransferase_2"/>
</dbReference>
<dbReference type="GO" id="GO:0009103">
    <property type="term" value="P:lipopolysaccharide biosynthetic process"/>
    <property type="evidence" value="ECO:0007669"/>
    <property type="project" value="UniProtKB-KW"/>
</dbReference>
<comment type="caution">
    <text evidence="11">The sequence shown here is derived from an EMBL/GenBank/DDBJ whole genome shotgun (WGS) entry which is preliminary data.</text>
</comment>
<organism evidence="11 12">
    <name type="scientific">Herbidospora galbida</name>
    <dbReference type="NCBI Taxonomy" id="2575442"/>
    <lineage>
        <taxon>Bacteria</taxon>
        <taxon>Bacillati</taxon>
        <taxon>Actinomycetota</taxon>
        <taxon>Actinomycetes</taxon>
        <taxon>Streptosporangiales</taxon>
        <taxon>Streptosporangiaceae</taxon>
        <taxon>Herbidospora</taxon>
    </lineage>
</organism>
<evidence type="ECO:0000256" key="4">
    <source>
        <dbReference type="ARBA" id="ARBA00022679"/>
    </source>
</evidence>
<evidence type="ECO:0000256" key="6">
    <source>
        <dbReference type="ARBA" id="ARBA00022985"/>
    </source>
</evidence>
<keyword evidence="5 9" id="KW-0812">Transmembrane</keyword>
<protein>
    <submittedName>
        <fullName evidence="11">Glycosyltransferase family 2 protein</fullName>
    </submittedName>
</protein>
<evidence type="ECO:0000256" key="1">
    <source>
        <dbReference type="ARBA" id="ARBA00006739"/>
    </source>
</evidence>
<dbReference type="Proteomes" id="UP000308705">
    <property type="component" value="Unassembled WGS sequence"/>
</dbReference>
<dbReference type="InterPro" id="IPR029044">
    <property type="entry name" value="Nucleotide-diphossugar_trans"/>
</dbReference>